<accession>A0A2X4UYU8</accession>
<organism evidence="1 2">
    <name type="scientific">Leminorella richardii</name>
    <dbReference type="NCBI Taxonomy" id="158841"/>
    <lineage>
        <taxon>Bacteria</taxon>
        <taxon>Pseudomonadati</taxon>
        <taxon>Pseudomonadota</taxon>
        <taxon>Gammaproteobacteria</taxon>
        <taxon>Enterobacterales</taxon>
        <taxon>Budviciaceae</taxon>
        <taxon>Leminorella</taxon>
    </lineage>
</organism>
<dbReference type="Proteomes" id="UP000249005">
    <property type="component" value="Chromosome 1"/>
</dbReference>
<name>A0A2X4UYU8_9GAMM</name>
<sequence length="79" mass="9081">MLKEKVPCRYCHQADSVKKHGTARSGYQRYLCNTCGRTFQIKYIYHAYKPYVKKVVPSEARVTEALPAASVEKKHAFIS</sequence>
<dbReference type="GO" id="GO:0006313">
    <property type="term" value="P:DNA transposition"/>
    <property type="evidence" value="ECO:0007669"/>
    <property type="project" value="TreeGrafter"/>
</dbReference>
<gene>
    <name evidence="1" type="ORF">NCTC12151_03389</name>
</gene>
<dbReference type="RefSeq" id="WP_111741664.1">
    <property type="nucleotide sequence ID" value="NZ_LR698987.1"/>
</dbReference>
<evidence type="ECO:0000313" key="2">
    <source>
        <dbReference type="Proteomes" id="UP000249005"/>
    </source>
</evidence>
<dbReference type="AlphaFoldDB" id="A0A2X4UYU8"/>
<protein>
    <submittedName>
        <fullName evidence="1">Transposase and inactivated derivatives</fullName>
    </submittedName>
</protein>
<reference evidence="1 2" key="1">
    <citation type="submission" date="2018-06" db="EMBL/GenBank/DDBJ databases">
        <authorList>
            <consortium name="Pathogen Informatics"/>
            <person name="Doyle S."/>
        </authorList>
    </citation>
    <scope>NUCLEOTIDE SEQUENCE [LARGE SCALE GENOMIC DNA]</scope>
    <source>
        <strain evidence="1 2">NCTC12151</strain>
    </source>
</reference>
<dbReference type="PANTHER" id="PTHR47923">
    <property type="entry name" value="INSERTION ELEMENT IS1 1 PROTEIN INSA-RELATED"/>
    <property type="match status" value="1"/>
</dbReference>
<keyword evidence="2" id="KW-1185">Reference proteome</keyword>
<dbReference type="InterPro" id="IPR051252">
    <property type="entry name" value="IS1_transposase_InsA"/>
</dbReference>
<dbReference type="KEGG" id="lri:NCTC12151_03389"/>
<dbReference type="PANTHER" id="PTHR47923:SF1">
    <property type="entry name" value="INSERTION ELEMENT IS1 1 PROTEIN INSA-RELATED"/>
    <property type="match status" value="1"/>
</dbReference>
<proteinExistence type="predicted"/>
<evidence type="ECO:0000313" key="1">
    <source>
        <dbReference type="EMBL" id="SQI44043.1"/>
    </source>
</evidence>
<dbReference type="EMBL" id="LS483470">
    <property type="protein sequence ID" value="SQI44043.1"/>
    <property type="molecule type" value="Genomic_DNA"/>
</dbReference>